<dbReference type="InterPro" id="IPR039418">
    <property type="entry name" value="LexA-like"/>
</dbReference>
<protein>
    <submittedName>
        <fullName evidence="2">S24 family peptidase</fullName>
    </submittedName>
</protein>
<accession>A0ABS9S109</accession>
<dbReference type="RefSeq" id="WP_240716103.1">
    <property type="nucleotide sequence ID" value="NZ_JAKVTW010000001.1"/>
</dbReference>
<dbReference type="Pfam" id="PF00717">
    <property type="entry name" value="Peptidase_S24"/>
    <property type="match status" value="1"/>
</dbReference>
<comment type="caution">
    <text evidence="2">The sequence shown here is derived from an EMBL/GenBank/DDBJ whole genome shotgun (WGS) entry which is preliminary data.</text>
</comment>
<dbReference type="Proteomes" id="UP001320609">
    <property type="component" value="Unassembled WGS sequence"/>
</dbReference>
<dbReference type="InterPro" id="IPR036286">
    <property type="entry name" value="LexA/Signal_pep-like_sf"/>
</dbReference>
<evidence type="ECO:0000313" key="3">
    <source>
        <dbReference type="Proteomes" id="UP001320609"/>
    </source>
</evidence>
<sequence length="72" mass="8494">MVDRTNRYPKQEVVFLLLVSGERRIRRVQRLTGGALYLISDNDHYQPEMIKPQDMHDVEILGRCEIRIGRVV</sequence>
<evidence type="ECO:0000259" key="1">
    <source>
        <dbReference type="Pfam" id="PF00717"/>
    </source>
</evidence>
<proteinExistence type="predicted"/>
<dbReference type="EMBL" id="JAKVTW010000001">
    <property type="protein sequence ID" value="MCH4809785.1"/>
    <property type="molecule type" value="Genomic_DNA"/>
</dbReference>
<dbReference type="Gene3D" id="2.10.109.10">
    <property type="entry name" value="Umud Fragment, subunit A"/>
    <property type="match status" value="1"/>
</dbReference>
<name>A0ABS9S109_9GAMM</name>
<evidence type="ECO:0000313" key="2">
    <source>
        <dbReference type="EMBL" id="MCH4809785.1"/>
    </source>
</evidence>
<organism evidence="2 3">
    <name type="scientific">Vreelandella neptunia</name>
    <dbReference type="NCBI Taxonomy" id="115551"/>
    <lineage>
        <taxon>Bacteria</taxon>
        <taxon>Pseudomonadati</taxon>
        <taxon>Pseudomonadota</taxon>
        <taxon>Gammaproteobacteria</taxon>
        <taxon>Oceanospirillales</taxon>
        <taxon>Halomonadaceae</taxon>
        <taxon>Vreelandella</taxon>
    </lineage>
</organism>
<feature type="domain" description="Peptidase S24/S26A/S26B/S26C" evidence="1">
    <location>
        <begin position="2"/>
        <end position="63"/>
    </location>
</feature>
<dbReference type="InterPro" id="IPR015927">
    <property type="entry name" value="Peptidase_S24_S26A/B/C"/>
</dbReference>
<gene>
    <name evidence="2" type="ORF">MLE19_00400</name>
</gene>
<dbReference type="CDD" id="cd06529">
    <property type="entry name" value="S24_LexA-like"/>
    <property type="match status" value="1"/>
</dbReference>
<reference evidence="2 3" key="1">
    <citation type="submission" date="2022-03" db="EMBL/GenBank/DDBJ databases">
        <title>Genomic signatures underlying metal tolerance in selected Arctic bacterial isolates.</title>
        <authorList>
            <person name="Thomas F.A."/>
            <person name="Venkatachalam S."/>
            <person name="Krishnan K.P."/>
        </authorList>
    </citation>
    <scope>NUCLEOTIDE SEQUENCE [LARGE SCALE GENOMIC DNA]</scope>
    <source>
        <strain evidence="2 3">HM116</strain>
    </source>
</reference>
<dbReference type="SUPFAM" id="SSF51306">
    <property type="entry name" value="LexA/Signal peptidase"/>
    <property type="match status" value="1"/>
</dbReference>
<keyword evidence="3" id="KW-1185">Reference proteome</keyword>